<evidence type="ECO:0000313" key="2">
    <source>
        <dbReference type="EMBL" id="KJA26465.1"/>
    </source>
</evidence>
<accession>A0A0D2Q4D5</accession>
<feature type="region of interest" description="Disordered" evidence="1">
    <location>
        <begin position="738"/>
        <end position="757"/>
    </location>
</feature>
<name>A0A0D2Q4D5_HYPSF</name>
<protein>
    <submittedName>
        <fullName evidence="2">Uncharacterized protein</fullName>
    </submittedName>
</protein>
<dbReference type="AlphaFoldDB" id="A0A0D2Q4D5"/>
<feature type="compositionally biased region" description="Acidic residues" evidence="1">
    <location>
        <begin position="282"/>
        <end position="295"/>
    </location>
</feature>
<organism evidence="2 3">
    <name type="scientific">Hypholoma sublateritium (strain FD-334 SS-4)</name>
    <dbReference type="NCBI Taxonomy" id="945553"/>
    <lineage>
        <taxon>Eukaryota</taxon>
        <taxon>Fungi</taxon>
        <taxon>Dikarya</taxon>
        <taxon>Basidiomycota</taxon>
        <taxon>Agaricomycotina</taxon>
        <taxon>Agaricomycetes</taxon>
        <taxon>Agaricomycetidae</taxon>
        <taxon>Agaricales</taxon>
        <taxon>Agaricineae</taxon>
        <taxon>Strophariaceae</taxon>
        <taxon>Hypholoma</taxon>
    </lineage>
</organism>
<feature type="compositionally biased region" description="Acidic residues" evidence="1">
    <location>
        <begin position="262"/>
        <end position="273"/>
    </location>
</feature>
<evidence type="ECO:0000313" key="3">
    <source>
        <dbReference type="Proteomes" id="UP000054270"/>
    </source>
</evidence>
<sequence>MPLPALPARQTPWSSAARNAFMRINTVYDTSSAYLEAASFDPHRLKGYMMAIVTDVFPIVLLLEESAIQEGIPAAWLENIANKFTELFGILTESLQTENLMPAANVIIPETVLLSQTGKRGRPKKVIDPDVLQNALRGDRRISITALANVLGVHRNTLREKIKELDISTGYDNLEDEDLDNYVRLNRASFMWGSSVFNTRIERVWVESGKRFVEEWNSHPIGGLGGNQSPNDMMLLGQLERGIYDDPCDSMTEDEINAFFGFEEDGEPSDESDGHESSGNISEDEEDFESDDEFEDSRTTSGSNSDNSSGYSPSSEILDTGFDTAEVIDSNIRHDAVPVPKKACPFDERQLEMFEKGLHLLREAGDVPNGYGVNPSEWDQSGYPTTEVITVGLRKNSFPISLPASVWLPRAQDWARALVHNLLTEYATNSRGSGMAKFAAIMSTHRNVKHAATQESSRGMKAKNKSKGKQKAKVPARLSVADPSNTFRVGKIVFLIIGIRKTNGYEYKKEAITPVYATKKEVDVSAAGLIGLLQCNLCKVSDDGFLFSTDDSFDEVDAVLRSHFPLLFAYLDSHRPSTGPAYDAGLSQWLICIKRAGRKPGVLVFSGDRDGQLPNGNDIVTSLIVNKKSKTHFKEATLFLITREQIPIKVAKKWAVESNTALERYRESLGHDSAASEDPLDFDSDDEVDEYLARRIPSQARPAPWSLSLVAGPSRILRSHSGTMTYDPGDIISLLSDDASNQGGLRTPPRGNEVPPAIIPMPPHIELAEVERLFTSSMLQDSDASPDWGET</sequence>
<feature type="compositionally biased region" description="Low complexity" evidence="1">
    <location>
        <begin position="299"/>
        <end position="315"/>
    </location>
</feature>
<feature type="region of interest" description="Disordered" evidence="1">
    <location>
        <begin position="262"/>
        <end position="318"/>
    </location>
</feature>
<feature type="region of interest" description="Disordered" evidence="1">
    <location>
        <begin position="451"/>
        <end position="475"/>
    </location>
</feature>
<dbReference type="EMBL" id="KN817527">
    <property type="protein sequence ID" value="KJA26465.1"/>
    <property type="molecule type" value="Genomic_DNA"/>
</dbReference>
<dbReference type="STRING" id="945553.A0A0D2Q4D5"/>
<gene>
    <name evidence="2" type="ORF">HYPSUDRAFT_52392</name>
</gene>
<proteinExistence type="predicted"/>
<feature type="compositionally biased region" description="Basic residues" evidence="1">
    <location>
        <begin position="460"/>
        <end position="474"/>
    </location>
</feature>
<reference evidence="3" key="1">
    <citation type="submission" date="2014-04" db="EMBL/GenBank/DDBJ databases">
        <title>Evolutionary Origins and Diversification of the Mycorrhizal Mutualists.</title>
        <authorList>
            <consortium name="DOE Joint Genome Institute"/>
            <consortium name="Mycorrhizal Genomics Consortium"/>
            <person name="Kohler A."/>
            <person name="Kuo A."/>
            <person name="Nagy L.G."/>
            <person name="Floudas D."/>
            <person name="Copeland A."/>
            <person name="Barry K.W."/>
            <person name="Cichocki N."/>
            <person name="Veneault-Fourrey C."/>
            <person name="LaButti K."/>
            <person name="Lindquist E.A."/>
            <person name="Lipzen A."/>
            <person name="Lundell T."/>
            <person name="Morin E."/>
            <person name="Murat C."/>
            <person name="Riley R."/>
            <person name="Ohm R."/>
            <person name="Sun H."/>
            <person name="Tunlid A."/>
            <person name="Henrissat B."/>
            <person name="Grigoriev I.V."/>
            <person name="Hibbett D.S."/>
            <person name="Martin F."/>
        </authorList>
    </citation>
    <scope>NUCLEOTIDE SEQUENCE [LARGE SCALE GENOMIC DNA]</scope>
    <source>
        <strain evidence="3">FD-334 SS-4</strain>
    </source>
</reference>
<dbReference type="OrthoDB" id="3013454at2759"/>
<dbReference type="Proteomes" id="UP000054270">
    <property type="component" value="Unassembled WGS sequence"/>
</dbReference>
<evidence type="ECO:0000256" key="1">
    <source>
        <dbReference type="SAM" id="MobiDB-lite"/>
    </source>
</evidence>
<keyword evidence="3" id="KW-1185">Reference proteome</keyword>